<protein>
    <submittedName>
        <fullName evidence="1">Uncharacterized protein</fullName>
    </submittedName>
</protein>
<organism evidence="1 2">
    <name type="scientific">Ensete ventricosum</name>
    <name type="common">Abyssinian banana</name>
    <name type="synonym">Musa ensete</name>
    <dbReference type="NCBI Taxonomy" id="4639"/>
    <lineage>
        <taxon>Eukaryota</taxon>
        <taxon>Viridiplantae</taxon>
        <taxon>Streptophyta</taxon>
        <taxon>Embryophyta</taxon>
        <taxon>Tracheophyta</taxon>
        <taxon>Spermatophyta</taxon>
        <taxon>Magnoliopsida</taxon>
        <taxon>Liliopsida</taxon>
        <taxon>Zingiberales</taxon>
        <taxon>Musaceae</taxon>
        <taxon>Ensete</taxon>
    </lineage>
</organism>
<keyword evidence="2" id="KW-1185">Reference proteome</keyword>
<dbReference type="EMBL" id="JAQQAF010000001">
    <property type="protein sequence ID" value="KAJ8511279.1"/>
    <property type="molecule type" value="Genomic_DNA"/>
</dbReference>
<evidence type="ECO:0000313" key="2">
    <source>
        <dbReference type="Proteomes" id="UP001222027"/>
    </source>
</evidence>
<comment type="caution">
    <text evidence="1">The sequence shown here is derived from an EMBL/GenBank/DDBJ whole genome shotgun (WGS) entry which is preliminary data.</text>
</comment>
<gene>
    <name evidence="1" type="ORF">OPV22_001713</name>
</gene>
<accession>A0AAV8RLV2</accession>
<dbReference type="AlphaFoldDB" id="A0AAV8RLV2"/>
<proteinExistence type="predicted"/>
<reference evidence="1 2" key="1">
    <citation type="submission" date="2022-12" db="EMBL/GenBank/DDBJ databases">
        <title>Chromosome-scale assembly of the Ensete ventricosum genome.</title>
        <authorList>
            <person name="Dussert Y."/>
            <person name="Stocks J."/>
            <person name="Wendawek A."/>
            <person name="Woldeyes F."/>
            <person name="Nichols R.A."/>
            <person name="Borrell J.S."/>
        </authorList>
    </citation>
    <scope>NUCLEOTIDE SEQUENCE [LARGE SCALE GENOMIC DNA]</scope>
    <source>
        <strain evidence="2">cv. Maze</strain>
        <tissue evidence="1">Seeds</tissue>
    </source>
</reference>
<sequence>MTLRPIDYSVSALFRHSPLPSLSGFHLPPPLHPYRRQRPPLHLRPPCQWHRRERRRAVTAAPPQGWLIDMTLQ</sequence>
<evidence type="ECO:0000313" key="1">
    <source>
        <dbReference type="EMBL" id="KAJ8511279.1"/>
    </source>
</evidence>
<dbReference type="Proteomes" id="UP001222027">
    <property type="component" value="Unassembled WGS sequence"/>
</dbReference>
<name>A0AAV8RLV2_ENSVE</name>